<keyword evidence="2" id="KW-0472">Membrane</keyword>
<protein>
    <submittedName>
        <fullName evidence="3">VanZ domain protein, putative</fullName>
    </submittedName>
</protein>
<dbReference type="NCBIfam" id="NF037970">
    <property type="entry name" value="vanZ_1"/>
    <property type="match status" value="1"/>
</dbReference>
<dbReference type="EMBL" id="BAUL01000277">
    <property type="protein sequence ID" value="GAD99091.1"/>
    <property type="molecule type" value="Genomic_DNA"/>
</dbReference>
<keyword evidence="2" id="KW-0812">Transmembrane</keyword>
<accession>V5GAM3</accession>
<feature type="transmembrane region" description="Helical" evidence="2">
    <location>
        <begin position="180"/>
        <end position="198"/>
    </location>
</feature>
<feature type="transmembrane region" description="Helical" evidence="2">
    <location>
        <begin position="152"/>
        <end position="168"/>
    </location>
</feature>
<dbReference type="Proteomes" id="UP000018001">
    <property type="component" value="Unassembled WGS sequence"/>
</dbReference>
<evidence type="ECO:0000256" key="1">
    <source>
        <dbReference type="SAM" id="MobiDB-lite"/>
    </source>
</evidence>
<proteinExistence type="predicted"/>
<feature type="region of interest" description="Disordered" evidence="1">
    <location>
        <begin position="251"/>
        <end position="330"/>
    </location>
</feature>
<dbReference type="OrthoDB" id="63581at2759"/>
<gene>
    <name evidence="3" type="ORF">PVAR5_7797</name>
</gene>
<dbReference type="AlphaFoldDB" id="V5GAM3"/>
<evidence type="ECO:0000256" key="2">
    <source>
        <dbReference type="SAM" id="Phobius"/>
    </source>
</evidence>
<dbReference type="eggNOG" id="ENOG502S56A">
    <property type="taxonomic scope" value="Eukaryota"/>
</dbReference>
<dbReference type="InParanoid" id="V5GAM3"/>
<evidence type="ECO:0000313" key="4">
    <source>
        <dbReference type="Proteomes" id="UP000018001"/>
    </source>
</evidence>
<feature type="region of interest" description="Disordered" evidence="1">
    <location>
        <begin position="1"/>
        <end position="24"/>
    </location>
</feature>
<keyword evidence="2" id="KW-1133">Transmembrane helix</keyword>
<organism evidence="3 4">
    <name type="scientific">Byssochlamys spectabilis (strain No. 5 / NBRC 109023)</name>
    <name type="common">Paecilomyces variotii</name>
    <dbReference type="NCBI Taxonomy" id="1356009"/>
    <lineage>
        <taxon>Eukaryota</taxon>
        <taxon>Fungi</taxon>
        <taxon>Dikarya</taxon>
        <taxon>Ascomycota</taxon>
        <taxon>Pezizomycotina</taxon>
        <taxon>Eurotiomycetes</taxon>
        <taxon>Eurotiomycetidae</taxon>
        <taxon>Eurotiales</taxon>
        <taxon>Thermoascaceae</taxon>
        <taxon>Paecilomyces</taxon>
    </lineage>
</organism>
<feature type="compositionally biased region" description="Acidic residues" evidence="1">
    <location>
        <begin position="278"/>
        <end position="294"/>
    </location>
</feature>
<name>V5GAM3_BYSSN</name>
<dbReference type="PANTHER" id="PTHR28008:SF1">
    <property type="entry name" value="DOMAIN PROTEIN, PUTATIVE (AFU_ORTHOLOGUE AFUA_3G10980)-RELATED"/>
    <property type="match status" value="1"/>
</dbReference>
<evidence type="ECO:0000313" key="3">
    <source>
        <dbReference type="EMBL" id="GAD99091.1"/>
    </source>
</evidence>
<reference evidence="4" key="1">
    <citation type="journal article" date="2014" name="Genome Announc.">
        <title>Draft genome sequence of the formaldehyde-resistant fungus Byssochlamys spectabilis No. 5 (anamorph Paecilomyces variotii No. 5) (NBRC109023).</title>
        <authorList>
            <person name="Oka T."/>
            <person name="Ekino K."/>
            <person name="Fukuda K."/>
            <person name="Nomura Y."/>
        </authorList>
    </citation>
    <scope>NUCLEOTIDE SEQUENCE [LARGE SCALE GENOMIC DNA]</scope>
    <source>
        <strain evidence="4">No. 5 / NBRC 109023</strain>
    </source>
</reference>
<sequence length="330" mass="35069">MADEGAPGGGSCAEERGEVGHQPRTVRAVRPTAQFSTFPSVRTDAGRLTIPSSAWRAFVGASAAPPEESLPAALLSDLHDANPVAFCSAEGLNGHGRPVSCWLAHTGSFKLLCAFAVLVLLSAYIGLLPHSTPSDDGSGLTIPAHLQPSDKVLHLVTFFFLSLIFYWIPDTTRRRNLHLTLLVCTLGLGVGSEIIQGMLPNDRAFDPFDVVANIVGSLGAVGLCSWYHKRMLERRRKARYGAFADGAGDDVELGVTPGTSGEESHLDPQETGVTTLEQEVDNWDENAVDDWDTEDGPREDEGLAGKNPPGEGQPGPTISTSGGEGKTRSD</sequence>
<dbReference type="PANTHER" id="PTHR28008">
    <property type="entry name" value="DOMAIN PROTEIN, PUTATIVE (AFU_ORTHOLOGUE AFUA_3G10980)-RELATED"/>
    <property type="match status" value="1"/>
</dbReference>
<dbReference type="HOGENOM" id="CLU_841962_0_0_1"/>
<feature type="transmembrane region" description="Helical" evidence="2">
    <location>
        <begin position="111"/>
        <end position="132"/>
    </location>
</feature>
<feature type="transmembrane region" description="Helical" evidence="2">
    <location>
        <begin position="210"/>
        <end position="227"/>
    </location>
</feature>
<keyword evidence="4" id="KW-1185">Reference proteome</keyword>
<feature type="compositionally biased region" description="Gly residues" evidence="1">
    <location>
        <begin position="1"/>
        <end position="11"/>
    </location>
</feature>
<comment type="caution">
    <text evidence="3">The sequence shown here is derived from an EMBL/GenBank/DDBJ whole genome shotgun (WGS) entry which is preliminary data.</text>
</comment>